<dbReference type="InterPro" id="IPR017441">
    <property type="entry name" value="Protein_kinase_ATP_BS"/>
</dbReference>
<feature type="compositionally biased region" description="Low complexity" evidence="9">
    <location>
        <begin position="868"/>
        <end position="889"/>
    </location>
</feature>
<evidence type="ECO:0000256" key="4">
    <source>
        <dbReference type="ARBA" id="ARBA00022741"/>
    </source>
</evidence>
<feature type="region of interest" description="Disordered" evidence="9">
    <location>
        <begin position="1050"/>
        <end position="1069"/>
    </location>
</feature>
<dbReference type="PROSITE" id="PS50082">
    <property type="entry name" value="WD_REPEATS_2"/>
    <property type="match status" value="4"/>
</dbReference>
<evidence type="ECO:0000256" key="9">
    <source>
        <dbReference type="SAM" id="MobiDB-lite"/>
    </source>
</evidence>
<keyword evidence="3" id="KW-0677">Repeat</keyword>
<dbReference type="SMART" id="SM00666">
    <property type="entry name" value="PB1"/>
    <property type="match status" value="1"/>
</dbReference>
<dbReference type="Pfam" id="PF00564">
    <property type="entry name" value="PB1"/>
    <property type="match status" value="1"/>
</dbReference>
<dbReference type="PROSITE" id="PS00678">
    <property type="entry name" value="WD_REPEATS_1"/>
    <property type="match status" value="1"/>
</dbReference>
<reference evidence="12 13" key="1">
    <citation type="submission" date="2010-05" db="EMBL/GenBank/DDBJ databases">
        <title>The Genome Sequence of Thecamonas trahens ATCC 50062.</title>
        <authorList>
            <consortium name="The Broad Institute Genome Sequencing Platform"/>
            <person name="Russ C."/>
            <person name="Cuomo C."/>
            <person name="Shea T."/>
            <person name="Young S.K."/>
            <person name="Zeng Q."/>
            <person name="Koehrsen M."/>
            <person name="Haas B."/>
            <person name="Borodovsky M."/>
            <person name="Guigo R."/>
            <person name="Alvarado L."/>
            <person name="Berlin A."/>
            <person name="Bochicchio J."/>
            <person name="Borenstein D."/>
            <person name="Chapman S."/>
            <person name="Chen Z."/>
            <person name="Freedman E."/>
            <person name="Gellesch M."/>
            <person name="Goldberg J."/>
            <person name="Griggs A."/>
            <person name="Gujja S."/>
            <person name="Heilman E."/>
            <person name="Heiman D."/>
            <person name="Hepburn T."/>
            <person name="Howarth C."/>
            <person name="Jen D."/>
            <person name="Larson L."/>
            <person name="Mehta T."/>
            <person name="Park D."/>
            <person name="Pearson M."/>
            <person name="Roberts A."/>
            <person name="Saif S."/>
            <person name="Shenoy N."/>
            <person name="Sisk P."/>
            <person name="Stolte C."/>
            <person name="Sykes S."/>
            <person name="Thomson T."/>
            <person name="Walk T."/>
            <person name="White J."/>
            <person name="Yandava C."/>
            <person name="Burger G."/>
            <person name="Gray M.W."/>
            <person name="Holland P.W.H."/>
            <person name="King N."/>
            <person name="Lang F.B.F."/>
            <person name="Roger A.J."/>
            <person name="Ruiz-Trillo I."/>
            <person name="Lander E."/>
            <person name="Nusbaum C."/>
        </authorList>
    </citation>
    <scope>NUCLEOTIDE SEQUENCE [LARGE SCALE GENOMIC DNA]</scope>
    <source>
        <strain evidence="12 13">ATCC 50062</strain>
    </source>
</reference>
<feature type="compositionally biased region" description="Polar residues" evidence="9">
    <location>
        <begin position="371"/>
        <end position="387"/>
    </location>
</feature>
<dbReference type="SUPFAM" id="SSF117281">
    <property type="entry name" value="Kelch motif"/>
    <property type="match status" value="1"/>
</dbReference>
<dbReference type="eggNOG" id="KOG0379">
    <property type="taxonomic scope" value="Eukaryota"/>
</dbReference>
<dbReference type="FunFam" id="3.30.200.20:FF:000042">
    <property type="entry name" value="Aurora kinase A"/>
    <property type="match status" value="1"/>
</dbReference>
<feature type="region of interest" description="Disordered" evidence="9">
    <location>
        <begin position="415"/>
        <end position="455"/>
    </location>
</feature>
<dbReference type="PROSITE" id="PS51745">
    <property type="entry name" value="PB1"/>
    <property type="match status" value="1"/>
</dbReference>
<dbReference type="CDD" id="cd06606">
    <property type="entry name" value="STKc_MAPKKK"/>
    <property type="match status" value="1"/>
</dbReference>
<dbReference type="SMART" id="SM00320">
    <property type="entry name" value="WD40"/>
    <property type="match status" value="6"/>
</dbReference>
<feature type="repeat" description="WD" evidence="7">
    <location>
        <begin position="1174"/>
        <end position="1208"/>
    </location>
</feature>
<dbReference type="InterPro" id="IPR020472">
    <property type="entry name" value="WD40_PAC1"/>
</dbReference>
<dbReference type="SUPFAM" id="SSF56112">
    <property type="entry name" value="Protein kinase-like (PK-like)"/>
    <property type="match status" value="1"/>
</dbReference>
<gene>
    <name evidence="12" type="ORF">AMSG_02409</name>
</gene>
<dbReference type="PROSITE" id="PS50011">
    <property type="entry name" value="PROTEIN_KINASE_DOM"/>
    <property type="match status" value="1"/>
</dbReference>
<feature type="region of interest" description="Disordered" evidence="9">
    <location>
        <begin position="1002"/>
        <end position="1039"/>
    </location>
</feature>
<feature type="repeat" description="WD" evidence="7">
    <location>
        <begin position="1257"/>
        <end position="1298"/>
    </location>
</feature>
<keyword evidence="2" id="KW-0808">Transferase</keyword>
<feature type="domain" description="PB1" evidence="11">
    <location>
        <begin position="463"/>
        <end position="539"/>
    </location>
</feature>
<dbReference type="InterPro" id="IPR015943">
    <property type="entry name" value="WD40/YVTN_repeat-like_dom_sf"/>
</dbReference>
<dbReference type="PRINTS" id="PR00320">
    <property type="entry name" value="GPROTEINBRPT"/>
</dbReference>
<feature type="domain" description="Protein kinase" evidence="10">
    <location>
        <begin position="584"/>
        <end position="842"/>
    </location>
</feature>
<dbReference type="Pfam" id="PF01344">
    <property type="entry name" value="Kelch_1"/>
    <property type="match status" value="1"/>
</dbReference>
<dbReference type="eggNOG" id="KOG0198">
    <property type="taxonomic scope" value="Eukaryota"/>
</dbReference>
<feature type="repeat" description="WD" evidence="7">
    <location>
        <begin position="1299"/>
        <end position="1338"/>
    </location>
</feature>
<dbReference type="InterPro" id="IPR008271">
    <property type="entry name" value="Ser/Thr_kinase_AS"/>
</dbReference>
<dbReference type="Gene3D" id="2.130.10.10">
    <property type="entry name" value="YVTN repeat-like/Quinoprotein amine dehydrogenase"/>
    <property type="match status" value="2"/>
</dbReference>
<evidence type="ECO:0000256" key="5">
    <source>
        <dbReference type="ARBA" id="ARBA00022777"/>
    </source>
</evidence>
<evidence type="ECO:0000256" key="2">
    <source>
        <dbReference type="ARBA" id="ARBA00022679"/>
    </source>
</evidence>
<dbReference type="Pfam" id="PF24681">
    <property type="entry name" value="Kelch_KLHDC2_KLHL20_DRC7"/>
    <property type="match status" value="1"/>
</dbReference>
<feature type="compositionally biased region" description="Low complexity" evidence="9">
    <location>
        <begin position="442"/>
        <end position="451"/>
    </location>
</feature>
<dbReference type="PROSITE" id="PS00108">
    <property type="entry name" value="PROTEIN_KINASE_ST"/>
    <property type="match status" value="1"/>
</dbReference>
<dbReference type="InterPro" id="IPR011009">
    <property type="entry name" value="Kinase-like_dom_sf"/>
</dbReference>
<dbReference type="PANTHER" id="PTHR48016">
    <property type="entry name" value="MAP KINASE KINASE KINASE SSK2-RELATED-RELATED"/>
    <property type="match status" value="1"/>
</dbReference>
<feature type="region of interest" description="Disordered" evidence="9">
    <location>
        <begin position="865"/>
        <end position="902"/>
    </location>
</feature>
<dbReference type="Proteomes" id="UP000054408">
    <property type="component" value="Unassembled WGS sequence"/>
</dbReference>
<dbReference type="InterPro" id="IPR011047">
    <property type="entry name" value="Quinoprotein_ADH-like_sf"/>
</dbReference>
<feature type="binding site" evidence="8">
    <location>
        <position position="613"/>
    </location>
    <ligand>
        <name>ATP</name>
        <dbReference type="ChEBI" id="CHEBI:30616"/>
    </ligand>
</feature>
<dbReference type="InterPro" id="IPR050538">
    <property type="entry name" value="MAP_kinase_kinase_kinase"/>
</dbReference>
<feature type="compositionally biased region" description="Low complexity" evidence="9">
    <location>
        <begin position="1478"/>
        <end position="1494"/>
    </location>
</feature>
<keyword evidence="6 8" id="KW-0067">ATP-binding</keyword>
<evidence type="ECO:0000259" key="11">
    <source>
        <dbReference type="PROSITE" id="PS51745"/>
    </source>
</evidence>
<accession>A0A0L0DVU4</accession>
<proteinExistence type="predicted"/>
<evidence type="ECO:0000256" key="8">
    <source>
        <dbReference type="PROSITE-ProRule" id="PRU10141"/>
    </source>
</evidence>
<dbReference type="PANTHER" id="PTHR48016:SF56">
    <property type="entry name" value="MAPKK KINASE"/>
    <property type="match status" value="1"/>
</dbReference>
<dbReference type="SMART" id="SM00220">
    <property type="entry name" value="S_TKc"/>
    <property type="match status" value="1"/>
</dbReference>
<keyword evidence="13" id="KW-1185">Reference proteome</keyword>
<dbReference type="CDD" id="cd00200">
    <property type="entry name" value="WD40"/>
    <property type="match status" value="1"/>
</dbReference>
<dbReference type="InterPro" id="IPR015915">
    <property type="entry name" value="Kelch-typ_b-propeller"/>
</dbReference>
<evidence type="ECO:0000259" key="10">
    <source>
        <dbReference type="PROSITE" id="PS50011"/>
    </source>
</evidence>
<dbReference type="RefSeq" id="XP_013760951.1">
    <property type="nucleotide sequence ID" value="XM_013905497.1"/>
</dbReference>
<dbReference type="InterPro" id="IPR053793">
    <property type="entry name" value="PB1-like"/>
</dbReference>
<keyword evidence="4 8" id="KW-0547">Nucleotide-binding</keyword>
<organism evidence="12 13">
    <name type="scientific">Thecamonas trahens ATCC 50062</name>
    <dbReference type="NCBI Taxonomy" id="461836"/>
    <lineage>
        <taxon>Eukaryota</taxon>
        <taxon>Apusozoa</taxon>
        <taxon>Apusomonadida</taxon>
        <taxon>Apusomonadidae</taxon>
        <taxon>Thecamonas</taxon>
    </lineage>
</organism>
<dbReference type="Gene3D" id="2.120.10.80">
    <property type="entry name" value="Kelch-type beta propeller"/>
    <property type="match status" value="2"/>
</dbReference>
<keyword evidence="5 12" id="KW-0418">Kinase</keyword>
<dbReference type="InterPro" id="IPR000270">
    <property type="entry name" value="PB1_dom"/>
</dbReference>
<dbReference type="STRING" id="461836.A0A0L0DVU4"/>
<dbReference type="InterPro" id="IPR006652">
    <property type="entry name" value="Kelch_1"/>
</dbReference>
<dbReference type="GeneID" id="25562090"/>
<feature type="region of interest" description="Disordered" evidence="9">
    <location>
        <begin position="961"/>
        <end position="982"/>
    </location>
</feature>
<name>A0A0L0DVU4_THETB</name>
<dbReference type="PROSITE" id="PS50294">
    <property type="entry name" value="WD_REPEATS_REGION"/>
    <property type="match status" value="2"/>
</dbReference>
<dbReference type="SMART" id="SM00612">
    <property type="entry name" value="Kelch"/>
    <property type="match status" value="2"/>
</dbReference>
<feature type="region of interest" description="Disordered" evidence="9">
    <location>
        <begin position="548"/>
        <end position="579"/>
    </location>
</feature>
<dbReference type="EMBL" id="GL349441">
    <property type="protein sequence ID" value="KNC56439.1"/>
    <property type="molecule type" value="Genomic_DNA"/>
</dbReference>
<dbReference type="Gene3D" id="1.10.510.10">
    <property type="entry name" value="Transferase(Phosphotransferase) domain 1"/>
    <property type="match status" value="1"/>
</dbReference>
<feature type="compositionally biased region" description="Low complexity" evidence="9">
    <location>
        <begin position="10"/>
        <end position="22"/>
    </location>
</feature>
<dbReference type="PROSITE" id="PS00107">
    <property type="entry name" value="PROTEIN_KINASE_ATP"/>
    <property type="match status" value="1"/>
</dbReference>
<evidence type="ECO:0000256" key="1">
    <source>
        <dbReference type="ARBA" id="ARBA00022574"/>
    </source>
</evidence>
<evidence type="ECO:0000313" key="12">
    <source>
        <dbReference type="EMBL" id="KNC56439.1"/>
    </source>
</evidence>
<dbReference type="GO" id="GO:0004672">
    <property type="term" value="F:protein kinase activity"/>
    <property type="evidence" value="ECO:0007669"/>
    <property type="project" value="InterPro"/>
</dbReference>
<protein>
    <submittedName>
        <fullName evidence="12">STE/STE11 protein kinase</fullName>
    </submittedName>
</protein>
<evidence type="ECO:0000256" key="3">
    <source>
        <dbReference type="ARBA" id="ARBA00022737"/>
    </source>
</evidence>
<dbReference type="GO" id="GO:0005524">
    <property type="term" value="F:ATP binding"/>
    <property type="evidence" value="ECO:0007669"/>
    <property type="project" value="UniProtKB-UniRule"/>
</dbReference>
<dbReference type="InterPro" id="IPR001680">
    <property type="entry name" value="WD40_rpt"/>
</dbReference>
<feature type="compositionally biased region" description="Low complexity" evidence="9">
    <location>
        <begin position="47"/>
        <end position="86"/>
    </location>
</feature>
<sequence>MSSPSVAGNTPSATAITSSSSPIKKKVPRSPNKAKVRAKAAAKGDDGSSSSDSYTYGTSSSGSSSASSSSGSSVASSSAGAALSGSKPTTFTTADGHWREVKPVKGTSPLPRHSHSAVAYNGAMYVFGGVDKDGKMLSDVHAFVFESEVWLPVRVRDPPPGRYGHTAVMHSNSMVVFGGMAVTDALSEVCVFHIPSAKWTLLEPSGTVPRGRHYHSAVAYGSLMYVFGGYTGQHVLSDMFVLNIETGAWSLATTSGDAPGRRRAHAAAVWNNLMLVFGGIDRSPLGDLHALDVATMNWSVIPLTLPLGDSPDVLVRTFATLATVRDKLVLFGGIQKFTDVVVDCWVSPLRALVASHVTRADQVGRAHARFRSSSGNRGLSATTSHVTASESEASDSESTVHVTFPCSPPATPKGFGASPPFGGVASEPRPIPPRPRLETGPASSAAWSSASYGSPGTPNVLGKIRLKCKFGDEMRLVSVTPSMAFDDVAAKMEAMFGVACLMQYSADDDTITIRSDEDLREAVEFVADSGSTTLKVFLTPLSATPLGASSPQLGGLGGGDATANPHADAPAEPGDDDPERVINFSRGQLLGRGAFGEVYLGMDNETGSLLAIKQVSLAETTGQETEIHELQREIATLKGLHHPNIVQYLGSLLTDEYIHILMEYVPGGSIALLLKKFGPFSPAVIRKYIRQVLRGLDYLHTNSIMHRDIKGANILVDKTGTVKVADFGASRMVAEIQSISEDCHSFRGTPYWMAPEVIAQNGYGFKADIWSLGATVIEMADGRPPFSELNPLTALFHIAKDSTPIPVPDSLVASARDFVLKCMNRNPSDRLSASQLLDHPFLTDEPGSPAEAAAAAVERGPLGRELLSSSSSTSSSSSSSESPAASPGASPLPPPQAQAKPALTEALETKGLSSDSLDALNPVASVDDETWGAANLRRMMKEAAIGDSFPSLDGVLVAPGSASMAGSRNRRGSRTSFDSARSSVSVDEATLQAFLEVQSSAQERGFGSGVPSPTAGSEGAMMAHGNFTPTPSDDASPGLASVRQSTIFGRGGRQLRMPVPQRARPEDPESDLWMGLAPAILQLDGIGPASGGVAAVVGDGDVVVAACSSGLAVAWDASGTVVHTLGRMPAASDRVLAMSCRSGLVVTGSDFGVLRVWDLVTAELVTSMRSPYPVLALELDPSGTLAVAGSHDGHLVVWSLADGVVVKTLGSNELGEADASRGSVLALQVSATTVISSGTDNVIRVWQLKSGVCLASLSGHVGKVTALAYEPELGALVSGSNDATLRVWDVQREQYTAVLSEHSGPVLAVALDSYKIVSSSQDATVRVWRLTSGECLHIFRTAVPPDSICLLGHDKLVAASSLGSGVQMWHFVPLSEAAKLTSSAERAKLMLVSPVLSPTPDGRLTPPISALSTSPHRTPLTPFGTASTVFSEVGSSLSSLASSLLAKPAPGLIDMPPQRSGRRMARGSSKLFDPPPSAASGTSGTSGTSSPPPS</sequence>
<evidence type="ECO:0000256" key="6">
    <source>
        <dbReference type="ARBA" id="ARBA00022840"/>
    </source>
</evidence>
<feature type="region of interest" description="Disordered" evidence="9">
    <location>
        <begin position="367"/>
        <end position="402"/>
    </location>
</feature>
<dbReference type="Pfam" id="PF00400">
    <property type="entry name" value="WD40"/>
    <property type="match status" value="3"/>
</dbReference>
<dbReference type="InterPro" id="IPR000719">
    <property type="entry name" value="Prot_kinase_dom"/>
</dbReference>
<feature type="region of interest" description="Disordered" evidence="9">
    <location>
        <begin position="1448"/>
        <end position="1494"/>
    </location>
</feature>
<feature type="compositionally biased region" description="Basic residues" evidence="9">
    <location>
        <begin position="23"/>
        <end position="40"/>
    </location>
</feature>
<evidence type="ECO:0000256" key="7">
    <source>
        <dbReference type="PROSITE-ProRule" id="PRU00221"/>
    </source>
</evidence>
<dbReference type="Pfam" id="PF00069">
    <property type="entry name" value="Pkinase"/>
    <property type="match status" value="1"/>
</dbReference>
<feature type="repeat" description="WD" evidence="7">
    <location>
        <begin position="1217"/>
        <end position="1256"/>
    </location>
</feature>
<dbReference type="InterPro" id="IPR019775">
    <property type="entry name" value="WD40_repeat_CS"/>
</dbReference>
<dbReference type="Gene3D" id="3.10.20.90">
    <property type="entry name" value="Phosphatidylinositol 3-kinase Catalytic Subunit, Chain A, domain 1"/>
    <property type="match status" value="1"/>
</dbReference>
<dbReference type="CDD" id="cd05992">
    <property type="entry name" value="PB1"/>
    <property type="match status" value="1"/>
</dbReference>
<evidence type="ECO:0000313" key="13">
    <source>
        <dbReference type="Proteomes" id="UP000054408"/>
    </source>
</evidence>
<dbReference type="SUPFAM" id="SSF50998">
    <property type="entry name" value="Quinoprotein alcohol dehydrogenase-like"/>
    <property type="match status" value="1"/>
</dbReference>
<feature type="region of interest" description="Disordered" evidence="9">
    <location>
        <begin position="1"/>
        <end position="113"/>
    </location>
</feature>
<keyword evidence="1 7" id="KW-0853">WD repeat</keyword>
<dbReference type="SUPFAM" id="SSF54277">
    <property type="entry name" value="CAD &amp; PB1 domains"/>
    <property type="match status" value="1"/>
</dbReference>